<dbReference type="AlphaFoldDB" id="R5LGT5"/>
<evidence type="ECO:0000313" key="5">
    <source>
        <dbReference type="Proteomes" id="UP000018300"/>
    </source>
</evidence>
<dbReference type="InterPro" id="IPR029478">
    <property type="entry name" value="TM1586_NiRdase"/>
</dbReference>
<dbReference type="GO" id="GO:0016491">
    <property type="term" value="F:oxidoreductase activity"/>
    <property type="evidence" value="ECO:0007669"/>
    <property type="project" value="UniProtKB-KW"/>
</dbReference>
<name>R5LGT5_9FIRM</name>
<comment type="caution">
    <text evidence="4">The sequence shown here is derived from an EMBL/GenBank/DDBJ whole genome shotgun (WGS) entry which is preliminary data.</text>
</comment>
<accession>R5LGT5</accession>
<dbReference type="InterPro" id="IPR000415">
    <property type="entry name" value="Nitroreductase-like"/>
</dbReference>
<keyword evidence="2" id="KW-0560">Oxidoreductase</keyword>
<organism evidence="4 5">
    <name type="scientific">Eshraghiella crossota CAG:259</name>
    <dbReference type="NCBI Taxonomy" id="1263062"/>
    <lineage>
        <taxon>Bacteria</taxon>
        <taxon>Bacillati</taxon>
        <taxon>Bacillota</taxon>
        <taxon>Clostridia</taxon>
        <taxon>Lachnospirales</taxon>
        <taxon>Lachnospiraceae</taxon>
        <taxon>Eshraghiella</taxon>
    </lineage>
</organism>
<evidence type="ECO:0000256" key="2">
    <source>
        <dbReference type="ARBA" id="ARBA00023002"/>
    </source>
</evidence>
<comment type="similarity">
    <text evidence="1">Belongs to the nitroreductase family.</text>
</comment>
<evidence type="ECO:0000259" key="3">
    <source>
        <dbReference type="Pfam" id="PF14512"/>
    </source>
</evidence>
<sequence length="217" mass="24719">MEIIELMKERHSVRQYTDKKIEKEKREVLNTLIAKINQKAGLHIQIIYDEPKCFNSMMAHYGKFDGVNNYIALVREKSKPDESLGYYGEQIVLKAQELGLNTCWVAMTHGKSKAQIDKGEKLVCLISLGYGKTAGAAHKSKKLSEVCNYKKDMPEWFLSGMEAALLAPTAMNRQKFYFELLPDNSIKITCGRGLYTKLDLGIVKYHFEVVSGKVNRM</sequence>
<dbReference type="Pfam" id="PF14512">
    <property type="entry name" value="TM1586_NiRdase"/>
    <property type="match status" value="1"/>
</dbReference>
<dbReference type="Proteomes" id="UP000018300">
    <property type="component" value="Unassembled WGS sequence"/>
</dbReference>
<protein>
    <submittedName>
        <fullName evidence="4">Nitroreductase family protein</fullName>
    </submittedName>
</protein>
<dbReference type="Gene3D" id="3.40.109.10">
    <property type="entry name" value="NADH Oxidase"/>
    <property type="match status" value="1"/>
</dbReference>
<feature type="domain" description="Putative nitroreductase TM1586" evidence="3">
    <location>
        <begin position="2"/>
        <end position="210"/>
    </location>
</feature>
<dbReference type="Gene3D" id="3.40.109.30">
    <property type="entry name" value="putative nitroreductase (tm1586), domain 2"/>
    <property type="match status" value="1"/>
</dbReference>
<dbReference type="PANTHER" id="PTHR43673">
    <property type="entry name" value="NAD(P)H NITROREDUCTASE YDGI-RELATED"/>
    <property type="match status" value="1"/>
</dbReference>
<dbReference type="SUPFAM" id="SSF55469">
    <property type="entry name" value="FMN-dependent nitroreductase-like"/>
    <property type="match status" value="1"/>
</dbReference>
<dbReference type="EMBL" id="CAYU010000040">
    <property type="protein sequence ID" value="CCY76689.1"/>
    <property type="molecule type" value="Genomic_DNA"/>
</dbReference>
<proteinExistence type="inferred from homology"/>
<evidence type="ECO:0000313" key="4">
    <source>
        <dbReference type="EMBL" id="CCY76689.1"/>
    </source>
</evidence>
<evidence type="ECO:0000256" key="1">
    <source>
        <dbReference type="ARBA" id="ARBA00007118"/>
    </source>
</evidence>
<reference evidence="4" key="1">
    <citation type="submission" date="2012-11" db="EMBL/GenBank/DDBJ databases">
        <title>Dependencies among metagenomic species, viruses, plasmids and units of genetic variation.</title>
        <authorList>
            <person name="Nielsen H.B."/>
            <person name="Almeida M."/>
            <person name="Juncker A.S."/>
            <person name="Rasmussen S."/>
            <person name="Li J."/>
            <person name="Sunagawa S."/>
            <person name="Plichta D."/>
            <person name="Gautier L."/>
            <person name="Le Chatelier E."/>
            <person name="Peletier E."/>
            <person name="Bonde I."/>
            <person name="Nielsen T."/>
            <person name="Manichanh C."/>
            <person name="Arumugam M."/>
            <person name="Batto J."/>
            <person name="Santos M.B.Q.D."/>
            <person name="Blom N."/>
            <person name="Borruel N."/>
            <person name="Burgdorf K.S."/>
            <person name="Boumezbeur F."/>
            <person name="Casellas F."/>
            <person name="Dore J."/>
            <person name="Guarner F."/>
            <person name="Hansen T."/>
            <person name="Hildebrand F."/>
            <person name="Kaas R.S."/>
            <person name="Kennedy S."/>
            <person name="Kristiansen K."/>
            <person name="Kultima J.R."/>
            <person name="Leonard P."/>
            <person name="Levenez F."/>
            <person name="Lund O."/>
            <person name="Moumen B."/>
            <person name="Le Paslier D."/>
            <person name="Pons N."/>
            <person name="Pedersen O."/>
            <person name="Prifti E."/>
            <person name="Qin J."/>
            <person name="Raes J."/>
            <person name="Tap J."/>
            <person name="Tims S."/>
            <person name="Ussery D.W."/>
            <person name="Yamada T."/>
            <person name="MetaHit consortium"/>
            <person name="Renault P."/>
            <person name="Sicheritz-Ponten T."/>
            <person name="Bork P."/>
            <person name="Wang J."/>
            <person name="Brunak S."/>
            <person name="Ehrlich S.D."/>
        </authorList>
    </citation>
    <scope>NUCLEOTIDE SEQUENCE [LARGE SCALE GENOMIC DNA]</scope>
</reference>
<gene>
    <name evidence="4" type="ORF">BN569_00378</name>
</gene>
<dbReference type="PANTHER" id="PTHR43673:SF10">
    <property type="entry name" value="NADH DEHYDROGENASE_NAD(P)H NITROREDUCTASE XCC3605-RELATED"/>
    <property type="match status" value="1"/>
</dbReference>